<evidence type="ECO:0000313" key="1">
    <source>
        <dbReference type="EMBL" id="WAC02430.1"/>
    </source>
</evidence>
<accession>A0A9E8MY67</accession>
<reference evidence="1" key="1">
    <citation type="submission" date="2022-11" db="EMBL/GenBank/DDBJ databases">
        <title>Lacinutrix neustonica HL-RS19T sp. nov., isolated from the surface microlayer sample of brackish Lake Shihwa.</title>
        <authorList>
            <person name="Choi J.Y."/>
            <person name="Hwang C.Y."/>
        </authorList>
    </citation>
    <scope>NUCLEOTIDE SEQUENCE</scope>
    <source>
        <strain evidence="1">HL-RS19</strain>
    </source>
</reference>
<dbReference type="RefSeq" id="WP_267677027.1">
    <property type="nucleotide sequence ID" value="NZ_CP113088.1"/>
</dbReference>
<dbReference type="KEGG" id="lnu:N7U66_01565"/>
<gene>
    <name evidence="1" type="ORF">N7U66_01565</name>
</gene>
<protein>
    <submittedName>
        <fullName evidence="1">Uncharacterized protein</fullName>
    </submittedName>
</protein>
<name>A0A9E8MY67_9FLAO</name>
<dbReference type="AlphaFoldDB" id="A0A9E8MY67"/>
<dbReference type="EMBL" id="CP113088">
    <property type="protein sequence ID" value="WAC02430.1"/>
    <property type="molecule type" value="Genomic_DNA"/>
</dbReference>
<sequence>MKTIISLILFGTILFLGGLKNDPNNSNSSLDKERLTIKVVFNGFEGDSYFFTDEEEKAVQIIKKDNAPLQTYDFENGDYIGKQFALEVDGVDKFKQKIITTDKVIAIKAED</sequence>
<dbReference type="Proteomes" id="UP001164705">
    <property type="component" value="Chromosome"/>
</dbReference>
<proteinExistence type="predicted"/>
<keyword evidence="2" id="KW-1185">Reference proteome</keyword>
<evidence type="ECO:0000313" key="2">
    <source>
        <dbReference type="Proteomes" id="UP001164705"/>
    </source>
</evidence>
<organism evidence="1 2">
    <name type="scientific">Lacinutrix neustonica</name>
    <dbReference type="NCBI Taxonomy" id="2980107"/>
    <lineage>
        <taxon>Bacteria</taxon>
        <taxon>Pseudomonadati</taxon>
        <taxon>Bacteroidota</taxon>
        <taxon>Flavobacteriia</taxon>
        <taxon>Flavobacteriales</taxon>
        <taxon>Flavobacteriaceae</taxon>
        <taxon>Lacinutrix</taxon>
    </lineage>
</organism>